<dbReference type="KEGG" id="ccot:CCAX7_31020"/>
<organism evidence="1 2">
    <name type="scientific">Capsulimonas corticalis</name>
    <dbReference type="NCBI Taxonomy" id="2219043"/>
    <lineage>
        <taxon>Bacteria</taxon>
        <taxon>Bacillati</taxon>
        <taxon>Armatimonadota</taxon>
        <taxon>Armatimonadia</taxon>
        <taxon>Capsulimonadales</taxon>
        <taxon>Capsulimonadaceae</taxon>
        <taxon>Capsulimonas</taxon>
    </lineage>
</organism>
<dbReference type="Gene3D" id="3.40.390.10">
    <property type="entry name" value="Collagenase (Catalytic Domain)"/>
    <property type="match status" value="1"/>
</dbReference>
<dbReference type="SUPFAM" id="SSF55486">
    <property type="entry name" value="Metalloproteases ('zincins'), catalytic domain"/>
    <property type="match status" value="1"/>
</dbReference>
<evidence type="ECO:0000313" key="1">
    <source>
        <dbReference type="EMBL" id="BDI31051.1"/>
    </source>
</evidence>
<sequence length="203" mass="22186">MSRKAASMRTRPHILALAALFTLCTPGCASKHAAAQMGRLMTADERTMVTDAAALMAKKGLKDESALATSLLGKGIWRSATADDIYMKQAEKDGGTPYAYTLSAGKQPSAIVLAPRFFKETTAPARASLMLHELGHYRAYVKTGFSDETDGYKAQYDANKKLGMGEEDSLPYFAMLDGVVEYVVPKYPEYKKYPDVKGYMTTP</sequence>
<name>A0A402CSK3_9BACT</name>
<dbReference type="InterPro" id="IPR024079">
    <property type="entry name" value="MetalloPept_cat_dom_sf"/>
</dbReference>
<evidence type="ECO:0000313" key="2">
    <source>
        <dbReference type="Proteomes" id="UP000287394"/>
    </source>
</evidence>
<proteinExistence type="predicted"/>
<gene>
    <name evidence="1" type="ORF">CCAX7_31020</name>
</gene>
<dbReference type="EMBL" id="AP025739">
    <property type="protein sequence ID" value="BDI31051.1"/>
    <property type="molecule type" value="Genomic_DNA"/>
</dbReference>
<dbReference type="Proteomes" id="UP000287394">
    <property type="component" value="Chromosome"/>
</dbReference>
<dbReference type="GO" id="GO:0008237">
    <property type="term" value="F:metallopeptidase activity"/>
    <property type="evidence" value="ECO:0007669"/>
    <property type="project" value="InterPro"/>
</dbReference>
<protein>
    <submittedName>
        <fullName evidence="1">Uncharacterized protein</fullName>
    </submittedName>
</protein>
<accession>A0A402CSK3</accession>
<dbReference type="AlphaFoldDB" id="A0A402CSK3"/>
<reference evidence="1 2" key="1">
    <citation type="journal article" date="2019" name="Int. J. Syst. Evol. Microbiol.">
        <title>Capsulimonas corticalis gen. nov., sp. nov., an aerobic capsulated bacterium, of a novel bacterial order, Capsulimonadales ord. nov., of the class Armatimonadia of the phylum Armatimonadetes.</title>
        <authorList>
            <person name="Li J."/>
            <person name="Kudo C."/>
            <person name="Tonouchi A."/>
        </authorList>
    </citation>
    <scope>NUCLEOTIDE SEQUENCE [LARGE SCALE GENOMIC DNA]</scope>
    <source>
        <strain evidence="1 2">AX-7</strain>
    </source>
</reference>
<keyword evidence="2" id="KW-1185">Reference proteome</keyword>